<feature type="binding site" evidence="9">
    <location>
        <position position="246"/>
    </location>
    <ligand>
        <name>sn-glycerol 3-phosphate</name>
        <dbReference type="ChEBI" id="CHEBI:57597"/>
    </ligand>
</feature>
<dbReference type="PIRSF" id="PIRSF000538">
    <property type="entry name" value="GlpK"/>
    <property type="match status" value="1"/>
</dbReference>
<comment type="activity regulation">
    <text evidence="9">Inhibited by fructose 1,6-bisphosphate (FBP).</text>
</comment>
<proteinExistence type="inferred from homology"/>
<comment type="caution">
    <text evidence="9">Lacks conserved residue(s) required for the propagation of feature annotation.</text>
</comment>
<dbReference type="SUPFAM" id="SSF53067">
    <property type="entry name" value="Actin-like ATPase domain"/>
    <property type="match status" value="2"/>
</dbReference>
<comment type="function">
    <text evidence="9">Key enzyme in the regulation of glycerol uptake and metabolism. Catalyzes the phosphorylation of glycerol to yield sn-glycerol 3-phosphate.</text>
</comment>
<dbReference type="InterPro" id="IPR043129">
    <property type="entry name" value="ATPase_NBD"/>
</dbReference>
<feature type="binding site" evidence="9">
    <location>
        <position position="247"/>
    </location>
    <ligand>
        <name>glycerol</name>
        <dbReference type="ChEBI" id="CHEBI:17754"/>
    </ligand>
</feature>
<dbReference type="GO" id="GO:0005829">
    <property type="term" value="C:cytosol"/>
    <property type="evidence" value="ECO:0007669"/>
    <property type="project" value="TreeGrafter"/>
</dbReference>
<keyword evidence="3 9" id="KW-0808">Transferase</keyword>
<evidence type="ECO:0000256" key="8">
    <source>
        <dbReference type="ARBA" id="ARBA00052101"/>
    </source>
</evidence>
<dbReference type="Proteomes" id="UP000185494">
    <property type="component" value="Chromosome 1"/>
</dbReference>
<feature type="binding site" evidence="9">
    <location>
        <position position="416"/>
    </location>
    <ligand>
        <name>ADP</name>
        <dbReference type="ChEBI" id="CHEBI:456216"/>
    </ligand>
</feature>
<dbReference type="STRING" id="257708.RGI145_17295"/>
<dbReference type="eggNOG" id="COG0554">
    <property type="taxonomic scope" value="Bacteria"/>
</dbReference>
<dbReference type="Pfam" id="PF00370">
    <property type="entry name" value="FGGY_N"/>
    <property type="match status" value="1"/>
</dbReference>
<comment type="similarity">
    <text evidence="2 9 10">Belongs to the FGGY kinase family.</text>
</comment>
<dbReference type="GO" id="GO:0005524">
    <property type="term" value="F:ATP binding"/>
    <property type="evidence" value="ECO:0007669"/>
    <property type="project" value="UniProtKB-UniRule"/>
</dbReference>
<evidence type="ECO:0000256" key="7">
    <source>
        <dbReference type="ARBA" id="ARBA00022840"/>
    </source>
</evidence>
<dbReference type="CDD" id="cd07786">
    <property type="entry name" value="FGGY_EcGK_like"/>
    <property type="match status" value="1"/>
</dbReference>
<feature type="binding site" evidence="9">
    <location>
        <position position="85"/>
    </location>
    <ligand>
        <name>glycerol</name>
        <dbReference type="ChEBI" id="CHEBI:17754"/>
    </ligand>
</feature>
<dbReference type="NCBIfam" id="TIGR01311">
    <property type="entry name" value="glycerol_kin"/>
    <property type="match status" value="1"/>
</dbReference>
<feature type="binding site" evidence="9">
    <location>
        <position position="268"/>
    </location>
    <ligand>
        <name>ATP</name>
        <dbReference type="ChEBI" id="CHEBI:30616"/>
    </ligand>
</feature>
<dbReference type="FunFam" id="3.30.420.40:FF:000007">
    <property type="entry name" value="Glycerol kinase"/>
    <property type="match status" value="1"/>
</dbReference>
<comment type="pathway">
    <text evidence="1 9">Polyol metabolism; glycerol degradation via glycerol kinase pathway; sn-glycerol 3-phosphate from glycerol: step 1/1.</text>
</comment>
<feature type="domain" description="Carbohydrate kinase FGGY N-terminal" evidence="11">
    <location>
        <begin position="6"/>
        <end position="253"/>
    </location>
</feature>
<dbReference type="Gene3D" id="3.30.420.40">
    <property type="match status" value="2"/>
</dbReference>
<reference evidence="13 14" key="1">
    <citation type="submission" date="2016-05" db="EMBL/GenBank/DDBJ databases">
        <title>Complete Genome and Methylome Analysis of Psychrotrophic Bacterial Isolates from Antarctic Lake Untersee.</title>
        <authorList>
            <person name="Fomenkov A."/>
            <person name="Akimov V.N."/>
            <person name="Vasilyeva L.V."/>
            <person name="Andersen D."/>
            <person name="Vincze T."/>
            <person name="Roberts R.J."/>
        </authorList>
    </citation>
    <scope>NUCLEOTIDE SEQUENCE [LARGE SCALE GENOMIC DNA]</scope>
    <source>
        <strain evidence="13 14">U14-5</strain>
    </source>
</reference>
<sequence>MSQARYVLSIDQGTTSTRCIVFDDKAQQISLARREFAQHYPDDGWVEHDPEDIWRDVVDTVREALGEAGLTDGAGVAAIGITNQRETVVLWERETGRPVYRAIVWQDRRTAALCAKLKQEGAEDLVRTRTGLLLDPYFSATKLAWLLDNLPGVRERAERGELAFGTIDSFLLWRLTGGKVHATDATNASRTLLFDIHRQVWDEDLLKLFRIPAAVLPEVRDNSTVFGESDPALFGRAIPIAGMAGDQQAAVIGQACFAPGMAKSTYGTGCFMLLNTGEKPVSSDNRMLTTVAYRLGGRTVYAEEGAIFVAGAAIKWLRDGVGVITHASQTDDMATRVPDSHGVYMVPAFVGLGAPHWDPEARALICGLTFSATAAHLARAALESVAFQTLDLAEAMQRDGAGQLKTIRIDGGMSANDWFCQFLADMLQAEVERPACLETTSMGAAFLAGLAVGVWKDLDEVAATWKRGAVFKPRMDGEQRTRMIAGWKDALKRTLPAK</sequence>
<feature type="binding site" evidence="9">
    <location>
        <position position="412"/>
    </location>
    <ligand>
        <name>ADP</name>
        <dbReference type="ChEBI" id="CHEBI:456216"/>
    </ligand>
</feature>
<dbReference type="PROSITE" id="PS00933">
    <property type="entry name" value="FGGY_KINASES_1"/>
    <property type="match status" value="1"/>
</dbReference>
<evidence type="ECO:0000256" key="4">
    <source>
        <dbReference type="ARBA" id="ARBA00022741"/>
    </source>
</evidence>
<evidence type="ECO:0000313" key="14">
    <source>
        <dbReference type="Proteomes" id="UP000185494"/>
    </source>
</evidence>
<dbReference type="EC" id="2.7.1.30" evidence="9"/>
<feature type="binding site" evidence="9">
    <location>
        <position position="15"/>
    </location>
    <ligand>
        <name>ATP</name>
        <dbReference type="ChEBI" id="CHEBI:30616"/>
    </ligand>
</feature>
<feature type="binding site" evidence="9">
    <location>
        <position position="14"/>
    </location>
    <ligand>
        <name>ATP</name>
        <dbReference type="ChEBI" id="CHEBI:30616"/>
    </ligand>
</feature>
<feature type="binding site" evidence="9">
    <location>
        <position position="268"/>
    </location>
    <ligand>
        <name>ADP</name>
        <dbReference type="ChEBI" id="CHEBI:456216"/>
    </ligand>
</feature>
<evidence type="ECO:0000256" key="10">
    <source>
        <dbReference type="RuleBase" id="RU003733"/>
    </source>
</evidence>
<evidence type="ECO:0000259" key="12">
    <source>
        <dbReference type="Pfam" id="PF02782"/>
    </source>
</evidence>
<dbReference type="GO" id="GO:0019563">
    <property type="term" value="P:glycerol catabolic process"/>
    <property type="evidence" value="ECO:0007669"/>
    <property type="project" value="UniProtKB-UniRule"/>
</dbReference>
<evidence type="ECO:0000256" key="6">
    <source>
        <dbReference type="ARBA" id="ARBA00022798"/>
    </source>
</evidence>
<feature type="binding site" evidence="9">
    <location>
        <position position="86"/>
    </location>
    <ligand>
        <name>glycerol</name>
        <dbReference type="ChEBI" id="CHEBI:17754"/>
    </ligand>
</feature>
<dbReference type="PROSITE" id="PS00445">
    <property type="entry name" value="FGGY_KINASES_2"/>
    <property type="match status" value="1"/>
</dbReference>
<organism evidence="13 14">
    <name type="scientific">Roseomonas gilardii</name>
    <dbReference type="NCBI Taxonomy" id="257708"/>
    <lineage>
        <taxon>Bacteria</taxon>
        <taxon>Pseudomonadati</taxon>
        <taxon>Pseudomonadota</taxon>
        <taxon>Alphaproteobacteria</taxon>
        <taxon>Acetobacterales</taxon>
        <taxon>Roseomonadaceae</taxon>
        <taxon>Roseomonas</taxon>
    </lineage>
</organism>
<dbReference type="KEGG" id="rgi:RGI145_17295"/>
<gene>
    <name evidence="9" type="primary">glpK</name>
    <name evidence="13" type="ORF">RGI145_17295</name>
</gene>
<dbReference type="AlphaFoldDB" id="A0A1L7AIJ1"/>
<dbReference type="PANTHER" id="PTHR10196">
    <property type="entry name" value="SUGAR KINASE"/>
    <property type="match status" value="1"/>
</dbReference>
<feature type="binding site" evidence="9">
    <location>
        <position position="311"/>
    </location>
    <ligand>
        <name>ADP</name>
        <dbReference type="ChEBI" id="CHEBI:456216"/>
    </ligand>
</feature>
<feature type="binding site" evidence="9">
    <location>
        <position position="137"/>
    </location>
    <ligand>
        <name>sn-glycerol 3-phosphate</name>
        <dbReference type="ChEBI" id="CHEBI:57597"/>
    </ligand>
</feature>
<dbReference type="PANTHER" id="PTHR10196:SF78">
    <property type="entry name" value="GLYCEROL KINASE"/>
    <property type="match status" value="1"/>
</dbReference>
<evidence type="ECO:0000256" key="5">
    <source>
        <dbReference type="ARBA" id="ARBA00022777"/>
    </source>
</evidence>
<dbReference type="InterPro" id="IPR000577">
    <property type="entry name" value="Carb_kinase_FGGY"/>
</dbReference>
<evidence type="ECO:0000259" key="11">
    <source>
        <dbReference type="Pfam" id="PF00370"/>
    </source>
</evidence>
<protein>
    <recommendedName>
        <fullName evidence="9">Glycerol kinase</fullName>
        <ecNumber evidence="9">2.7.1.30</ecNumber>
    </recommendedName>
    <alternativeName>
        <fullName evidence="9">ATP:glycerol 3-phosphotransferase</fullName>
    </alternativeName>
    <alternativeName>
        <fullName evidence="9">Glycerokinase</fullName>
        <shortName evidence="9">GK</shortName>
    </alternativeName>
</protein>
<dbReference type="GO" id="GO:0006072">
    <property type="term" value="P:glycerol-3-phosphate metabolic process"/>
    <property type="evidence" value="ECO:0007669"/>
    <property type="project" value="InterPro"/>
</dbReference>
<feature type="domain" description="Carbohydrate kinase FGGY C-terminal" evidence="12">
    <location>
        <begin position="263"/>
        <end position="451"/>
    </location>
</feature>
<evidence type="ECO:0000256" key="3">
    <source>
        <dbReference type="ARBA" id="ARBA00022679"/>
    </source>
</evidence>
<feature type="binding site" evidence="9">
    <location>
        <position position="311"/>
    </location>
    <ligand>
        <name>ATP</name>
        <dbReference type="ChEBI" id="CHEBI:30616"/>
    </ligand>
</feature>
<feature type="binding site" evidence="9">
    <location>
        <position position="14"/>
    </location>
    <ligand>
        <name>sn-glycerol 3-phosphate</name>
        <dbReference type="ChEBI" id="CHEBI:57597"/>
    </ligand>
</feature>
<feature type="binding site" evidence="9">
    <location>
        <position position="16"/>
    </location>
    <ligand>
        <name>ATP</name>
        <dbReference type="ChEBI" id="CHEBI:30616"/>
    </ligand>
</feature>
<dbReference type="GO" id="GO:0004370">
    <property type="term" value="F:glycerol kinase activity"/>
    <property type="evidence" value="ECO:0007669"/>
    <property type="project" value="UniProtKB-UniRule"/>
</dbReference>
<feature type="binding site" evidence="9">
    <location>
        <position position="14"/>
    </location>
    <ligand>
        <name>ADP</name>
        <dbReference type="ChEBI" id="CHEBI:456216"/>
    </ligand>
</feature>
<name>A0A1L7AIJ1_9PROT</name>
<dbReference type="InterPro" id="IPR018485">
    <property type="entry name" value="FGGY_C"/>
</dbReference>
<feature type="binding site" evidence="9">
    <location>
        <position position="246"/>
    </location>
    <ligand>
        <name>glycerol</name>
        <dbReference type="ChEBI" id="CHEBI:17754"/>
    </ligand>
</feature>
<feature type="binding site" evidence="9">
    <location>
        <position position="85"/>
    </location>
    <ligand>
        <name>sn-glycerol 3-phosphate</name>
        <dbReference type="ChEBI" id="CHEBI:57597"/>
    </ligand>
</feature>
<feature type="binding site" evidence="9">
    <location>
        <position position="137"/>
    </location>
    <ligand>
        <name>glycerol</name>
        <dbReference type="ChEBI" id="CHEBI:17754"/>
    </ligand>
</feature>
<dbReference type="InterPro" id="IPR018484">
    <property type="entry name" value="FGGY_N"/>
</dbReference>
<evidence type="ECO:0000256" key="1">
    <source>
        <dbReference type="ARBA" id="ARBA00005190"/>
    </source>
</evidence>
<evidence type="ECO:0000313" key="13">
    <source>
        <dbReference type="EMBL" id="APT58607.1"/>
    </source>
</evidence>
<feature type="binding site" evidence="9">
    <location>
        <position position="86"/>
    </location>
    <ligand>
        <name>sn-glycerol 3-phosphate</name>
        <dbReference type="ChEBI" id="CHEBI:57597"/>
    </ligand>
</feature>
<dbReference type="UniPathway" id="UPA00618">
    <property type="reaction ID" value="UER00672"/>
</dbReference>
<dbReference type="InterPro" id="IPR005999">
    <property type="entry name" value="Glycerol_kin"/>
</dbReference>
<keyword evidence="5 9" id="KW-0418">Kinase</keyword>
<dbReference type="InterPro" id="IPR018483">
    <property type="entry name" value="Carb_kinase_FGGY_CS"/>
</dbReference>
<feature type="binding site" evidence="9">
    <location>
        <position position="412"/>
    </location>
    <ligand>
        <name>ATP</name>
        <dbReference type="ChEBI" id="CHEBI:30616"/>
    </ligand>
</feature>
<dbReference type="RefSeq" id="WP_075799365.1">
    <property type="nucleotide sequence ID" value="NZ_CP015583.1"/>
</dbReference>
<keyword evidence="4 9" id="KW-0547">Nucleotide-binding</keyword>
<evidence type="ECO:0000256" key="9">
    <source>
        <dbReference type="HAMAP-Rule" id="MF_00186"/>
    </source>
</evidence>
<feature type="binding site" evidence="9">
    <location>
        <position position="18"/>
    </location>
    <ligand>
        <name>ADP</name>
        <dbReference type="ChEBI" id="CHEBI:456216"/>
    </ligand>
</feature>
<accession>A0A1L7AIJ1</accession>
<keyword evidence="6 9" id="KW-0319">Glycerol metabolism</keyword>
<dbReference type="HAMAP" id="MF_00186">
    <property type="entry name" value="Glycerol_kin"/>
    <property type="match status" value="1"/>
</dbReference>
<dbReference type="Pfam" id="PF02782">
    <property type="entry name" value="FGGY_C"/>
    <property type="match status" value="1"/>
</dbReference>
<dbReference type="FunFam" id="3.30.420.40:FF:000008">
    <property type="entry name" value="Glycerol kinase"/>
    <property type="match status" value="1"/>
</dbReference>
<dbReference type="EMBL" id="CP015583">
    <property type="protein sequence ID" value="APT58607.1"/>
    <property type="molecule type" value="Genomic_DNA"/>
</dbReference>
<evidence type="ECO:0000256" key="2">
    <source>
        <dbReference type="ARBA" id="ARBA00009156"/>
    </source>
</evidence>
<comment type="catalytic activity">
    <reaction evidence="8 9">
        <text>glycerol + ATP = sn-glycerol 3-phosphate + ADP + H(+)</text>
        <dbReference type="Rhea" id="RHEA:21644"/>
        <dbReference type="ChEBI" id="CHEBI:15378"/>
        <dbReference type="ChEBI" id="CHEBI:17754"/>
        <dbReference type="ChEBI" id="CHEBI:30616"/>
        <dbReference type="ChEBI" id="CHEBI:57597"/>
        <dbReference type="ChEBI" id="CHEBI:456216"/>
        <dbReference type="EC" id="2.7.1.30"/>
    </reaction>
</comment>
<dbReference type="NCBIfam" id="NF000756">
    <property type="entry name" value="PRK00047.1"/>
    <property type="match status" value="1"/>
</dbReference>
<keyword evidence="7 9" id="KW-0067">ATP-binding</keyword>